<comment type="caution">
    <text evidence="1">The sequence shown here is derived from an EMBL/GenBank/DDBJ whole genome shotgun (WGS) entry which is preliminary data.</text>
</comment>
<evidence type="ECO:0000313" key="1">
    <source>
        <dbReference type="EMBL" id="MDY0748731.1"/>
    </source>
</evidence>
<reference evidence="1 2" key="1">
    <citation type="submission" date="2023-11" db="EMBL/GenBank/DDBJ databases">
        <title>Paucibacter sp. nov., isolated from fresh soil in Korea.</title>
        <authorList>
            <person name="Le N.T.T."/>
        </authorList>
    </citation>
    <scope>NUCLEOTIDE SEQUENCE [LARGE SCALE GENOMIC DNA]</scope>
    <source>
        <strain evidence="1 2">R3-3</strain>
    </source>
</reference>
<keyword evidence="2" id="KW-1185">Reference proteome</keyword>
<dbReference type="Proteomes" id="UP001285263">
    <property type="component" value="Unassembled WGS sequence"/>
</dbReference>
<gene>
    <name evidence="1" type="ORF">SNE35_29805</name>
</gene>
<accession>A0ABU5DQZ0</accession>
<dbReference type="EMBL" id="JAXCLA010000011">
    <property type="protein sequence ID" value="MDY0748731.1"/>
    <property type="molecule type" value="Genomic_DNA"/>
</dbReference>
<evidence type="ECO:0000313" key="2">
    <source>
        <dbReference type="Proteomes" id="UP001285263"/>
    </source>
</evidence>
<dbReference type="Pfam" id="PF18143">
    <property type="entry name" value="HAD_SAK_2"/>
    <property type="match status" value="1"/>
</dbReference>
<sequence length="158" mass="17564">MTGFCYLALDFDGVLHPGNPIDASQRYSRMPLLAGWLRRWPQVMLVISSDWRERSTLEELRSLFPADLGHRVLGTTPSLPAGPARREREIRSWLAGRGLEHANWAAIDDDASAFTPDLSCLVLCETGADLTSQSLRAIEERLHLRQPAAIAGRSEDPS</sequence>
<name>A0ABU5DQZ0_9BURK</name>
<organism evidence="1 2">
    <name type="scientific">Roseateles agri</name>
    <dbReference type="NCBI Taxonomy" id="3098619"/>
    <lineage>
        <taxon>Bacteria</taxon>
        <taxon>Pseudomonadati</taxon>
        <taxon>Pseudomonadota</taxon>
        <taxon>Betaproteobacteria</taxon>
        <taxon>Burkholderiales</taxon>
        <taxon>Sphaerotilaceae</taxon>
        <taxon>Roseateles</taxon>
    </lineage>
</organism>
<proteinExistence type="predicted"/>
<protein>
    <submittedName>
        <fullName evidence="1">HAD domain-containing protein</fullName>
    </submittedName>
</protein>
<dbReference type="RefSeq" id="WP_320426696.1">
    <property type="nucleotide sequence ID" value="NZ_JAXCLA010000011.1"/>
</dbReference>